<dbReference type="PATRIC" id="fig|929558.5.peg.1471"/>
<organism evidence="1 2">
    <name type="scientific">Sulfurimonas gotlandica (strain DSM 19862 / JCM 16533 / GD1)</name>
    <dbReference type="NCBI Taxonomy" id="929558"/>
    <lineage>
        <taxon>Bacteria</taxon>
        <taxon>Pseudomonadati</taxon>
        <taxon>Campylobacterota</taxon>
        <taxon>Epsilonproteobacteria</taxon>
        <taxon>Campylobacterales</taxon>
        <taxon>Sulfurimonadaceae</taxon>
        <taxon>Sulfurimonas</taxon>
    </lineage>
</organism>
<dbReference type="STRING" id="929558.SMGD1_1480"/>
<dbReference type="HOGENOM" id="CLU_2848216_0_0_7"/>
<reference evidence="1 2" key="1">
    <citation type="journal article" date="2012" name="Proc. Natl. Acad. Sci. U.S.A.">
        <title>Genome and physiology of a model Epsilonproteobacterium responsible for sulfide detoxification in marine oxygen depletion zones.</title>
        <authorList>
            <person name="Grote J."/>
            <person name="Schott T."/>
            <person name="Bruckner C.G."/>
            <person name="Glockner F.O."/>
            <person name="Jost G."/>
            <person name="Teeling H."/>
            <person name="Labrenz M."/>
            <person name="Jurgens K."/>
        </authorList>
    </citation>
    <scope>NUCLEOTIDE SEQUENCE [LARGE SCALE GENOMIC DNA]</scope>
    <source>
        <strain evidence="1 2">GD1</strain>
    </source>
</reference>
<name>H1FT85_SULGG</name>
<accession>H1FT85</accession>
<dbReference type="AlphaFoldDB" id="H1FT85"/>
<dbReference type="Proteomes" id="UP000006431">
    <property type="component" value="Unassembled WGS sequence"/>
</dbReference>
<dbReference type="RefSeq" id="WP_008341047.1">
    <property type="nucleotide sequence ID" value="NZ_AFRZ01000001.1"/>
</dbReference>
<protein>
    <submittedName>
        <fullName evidence="1">Uncharacterized protein</fullName>
    </submittedName>
</protein>
<evidence type="ECO:0000313" key="2">
    <source>
        <dbReference type="Proteomes" id="UP000006431"/>
    </source>
</evidence>
<comment type="caution">
    <text evidence="1">The sequence shown here is derived from an EMBL/GenBank/DDBJ whole genome shotgun (WGS) entry which is preliminary data.</text>
</comment>
<sequence length="65" mass="7709">MKQVEICSNCYAHLMENRIYLYVDNEFTELLYIDDVENLDDPIPHIVREIELSSRPSLYSCVELI</sequence>
<evidence type="ECO:0000313" key="1">
    <source>
        <dbReference type="EMBL" id="EHP30004.1"/>
    </source>
</evidence>
<keyword evidence="2" id="KW-1185">Reference proteome</keyword>
<proteinExistence type="predicted"/>
<gene>
    <name evidence="1" type="ORF">SMGD1_1480</name>
</gene>
<dbReference type="EMBL" id="AFRZ01000001">
    <property type="protein sequence ID" value="EHP30004.1"/>
    <property type="molecule type" value="Genomic_DNA"/>
</dbReference>